<organism evidence="1 2">
    <name type="scientific">Gaoshiqia sediminis</name>
    <dbReference type="NCBI Taxonomy" id="2986998"/>
    <lineage>
        <taxon>Bacteria</taxon>
        <taxon>Pseudomonadati</taxon>
        <taxon>Bacteroidota</taxon>
        <taxon>Bacteroidia</taxon>
        <taxon>Marinilabiliales</taxon>
        <taxon>Prolixibacteraceae</taxon>
        <taxon>Gaoshiqia</taxon>
    </lineage>
</organism>
<gene>
    <name evidence="1" type="ORF">N2K84_12355</name>
</gene>
<name>A0AA42CAB3_9BACT</name>
<keyword evidence="2" id="KW-1185">Reference proteome</keyword>
<accession>A0AA42CAB3</accession>
<reference evidence="1" key="1">
    <citation type="submission" date="2022-10" db="EMBL/GenBank/DDBJ databases">
        <title>Gaoshiqiia sediminis gen. nov., sp. nov., isolated from coastal sediment.</title>
        <authorList>
            <person name="Yu W.X."/>
            <person name="Mu D.S."/>
            <person name="Du J.Z."/>
            <person name="Liang Y.Q."/>
        </authorList>
    </citation>
    <scope>NUCLEOTIDE SEQUENCE</scope>
    <source>
        <strain evidence="1">A06</strain>
    </source>
</reference>
<dbReference type="RefSeq" id="WP_282592128.1">
    <property type="nucleotide sequence ID" value="NZ_JAPAAF010000017.1"/>
</dbReference>
<dbReference type="Proteomes" id="UP001163821">
    <property type="component" value="Unassembled WGS sequence"/>
</dbReference>
<proteinExistence type="predicted"/>
<sequence>MKKQILIFTTVILFGFLSLSSFGQDKIQIQSDNKDSINKYGISEFYFVHQVFADAFFMTDLYKQLDYDEMAKILKTVLFKIDKDNKVTVTIKQEKGPEARLVFFIKEGTKDGTLLALMTNFHAEKRKFTKELDEKCSVVRWYFIKGNKLVYRQDLYSEKTEKEKMGQVPHKLIDYYLFDDNLENDSKVKGLIDEILNNEKSDKIEVLYAKLYLGELYLLKSEIDNAEKEVSGLNEYFEKYKDNGIPSQYSLITNMAETELELMKRMKK</sequence>
<evidence type="ECO:0000313" key="1">
    <source>
        <dbReference type="EMBL" id="MCW0483527.1"/>
    </source>
</evidence>
<comment type="caution">
    <text evidence="1">The sequence shown here is derived from an EMBL/GenBank/DDBJ whole genome shotgun (WGS) entry which is preliminary data.</text>
</comment>
<dbReference type="AlphaFoldDB" id="A0AA42CAB3"/>
<protein>
    <submittedName>
        <fullName evidence="1">Uncharacterized protein</fullName>
    </submittedName>
</protein>
<dbReference type="EMBL" id="JAPAAF010000017">
    <property type="protein sequence ID" value="MCW0483527.1"/>
    <property type="molecule type" value="Genomic_DNA"/>
</dbReference>
<evidence type="ECO:0000313" key="2">
    <source>
        <dbReference type="Proteomes" id="UP001163821"/>
    </source>
</evidence>